<dbReference type="EMBL" id="DXBC01000029">
    <property type="protein sequence ID" value="HIZ78498.1"/>
    <property type="molecule type" value="Genomic_DNA"/>
</dbReference>
<feature type="transmembrane region" description="Helical" evidence="1">
    <location>
        <begin position="256"/>
        <end position="278"/>
    </location>
</feature>
<reference evidence="2" key="2">
    <citation type="submission" date="2021-04" db="EMBL/GenBank/DDBJ databases">
        <authorList>
            <person name="Gilroy R."/>
        </authorList>
    </citation>
    <scope>NUCLEOTIDE SEQUENCE</scope>
    <source>
        <strain evidence="2">ChiBcec1-1093</strain>
    </source>
</reference>
<feature type="transmembrane region" description="Helical" evidence="1">
    <location>
        <begin position="107"/>
        <end position="124"/>
    </location>
</feature>
<gene>
    <name evidence="2" type="ORF">IAA17_01720</name>
</gene>
<feature type="transmembrane region" description="Helical" evidence="1">
    <location>
        <begin position="456"/>
        <end position="474"/>
    </location>
</feature>
<feature type="transmembrane region" description="Helical" evidence="1">
    <location>
        <begin position="130"/>
        <end position="149"/>
    </location>
</feature>
<feature type="transmembrane region" description="Helical" evidence="1">
    <location>
        <begin position="60"/>
        <end position="86"/>
    </location>
</feature>
<keyword evidence="1" id="KW-0472">Membrane</keyword>
<evidence type="ECO:0000313" key="3">
    <source>
        <dbReference type="Proteomes" id="UP000824101"/>
    </source>
</evidence>
<organism evidence="2 3">
    <name type="scientific">Candidatus Lachnoclostridium stercorigallinarum</name>
    <dbReference type="NCBI Taxonomy" id="2838634"/>
    <lineage>
        <taxon>Bacteria</taxon>
        <taxon>Bacillati</taxon>
        <taxon>Bacillota</taxon>
        <taxon>Clostridia</taxon>
        <taxon>Lachnospirales</taxon>
        <taxon>Lachnospiraceae</taxon>
    </lineage>
</organism>
<name>A0A9D2GG22_9FIRM</name>
<reference evidence="2" key="1">
    <citation type="journal article" date="2021" name="PeerJ">
        <title>Extensive microbial diversity within the chicken gut microbiome revealed by metagenomics and culture.</title>
        <authorList>
            <person name="Gilroy R."/>
            <person name="Ravi A."/>
            <person name="Getino M."/>
            <person name="Pursley I."/>
            <person name="Horton D.L."/>
            <person name="Alikhan N.F."/>
            <person name="Baker D."/>
            <person name="Gharbi K."/>
            <person name="Hall N."/>
            <person name="Watson M."/>
            <person name="Adriaenssens E.M."/>
            <person name="Foster-Nyarko E."/>
            <person name="Jarju S."/>
            <person name="Secka A."/>
            <person name="Antonio M."/>
            <person name="Oren A."/>
            <person name="Chaudhuri R.R."/>
            <person name="La Ragione R."/>
            <person name="Hildebrand F."/>
            <person name="Pallen M.J."/>
        </authorList>
    </citation>
    <scope>NUCLEOTIDE SEQUENCE</scope>
    <source>
        <strain evidence="2">ChiBcec1-1093</strain>
    </source>
</reference>
<dbReference type="AlphaFoldDB" id="A0A9D2GG22"/>
<feature type="transmembrane region" description="Helical" evidence="1">
    <location>
        <begin position="284"/>
        <end position="304"/>
    </location>
</feature>
<feature type="transmembrane region" description="Helical" evidence="1">
    <location>
        <begin position="425"/>
        <end position="450"/>
    </location>
</feature>
<keyword evidence="1" id="KW-0812">Transmembrane</keyword>
<keyword evidence="1" id="KW-1133">Transmembrane helix</keyword>
<protein>
    <submittedName>
        <fullName evidence="2">Citrate transporter</fullName>
    </submittedName>
</protein>
<evidence type="ECO:0000256" key="1">
    <source>
        <dbReference type="SAM" id="Phobius"/>
    </source>
</evidence>
<accession>A0A9D2GG22</accession>
<feature type="transmembrane region" description="Helical" evidence="1">
    <location>
        <begin position="398"/>
        <end position="418"/>
    </location>
</feature>
<proteinExistence type="predicted"/>
<feature type="transmembrane region" description="Helical" evidence="1">
    <location>
        <begin position="34"/>
        <end position="54"/>
    </location>
</feature>
<comment type="caution">
    <text evidence="2">The sequence shown here is derived from an EMBL/GenBank/DDBJ whole genome shotgun (WGS) entry which is preliminary data.</text>
</comment>
<feature type="transmembrane region" description="Helical" evidence="1">
    <location>
        <begin position="316"/>
        <end position="339"/>
    </location>
</feature>
<feature type="transmembrane region" description="Helical" evidence="1">
    <location>
        <begin position="6"/>
        <end position="27"/>
    </location>
</feature>
<dbReference type="Proteomes" id="UP000824101">
    <property type="component" value="Unassembled WGS sequence"/>
</dbReference>
<evidence type="ECO:0000313" key="2">
    <source>
        <dbReference type="EMBL" id="HIZ78498.1"/>
    </source>
</evidence>
<sequence>MPEAIAITPLHILYLVGVIVILTVMILRKDTPAVCIAFLFLLGCVGLGSAAGGVQVVFKAILYAATQFMEVIATIALVTALSRCLTDLGSDYLLMTPMAKIMKTPSVTWWVLGFSMFLFSLFLWPSPSVALVGAIMLPFAIRAGLNPLYAAMTMNLFGHGFALSYDPVIQGAPAVSAGAAGIPTSAILSEGSCLFWVMGAVTILTAFLLNRRSLACAAPAGGAPAIPASAGGGRTLSRTAALSPANPSPARHSRAAVILAVLTPLVFLADILFMAFFHLSGGNATSIVSGTAVLLMCVGAVLGFQKKSLEKITEYITDGFLFAIRIFAPVMVIGAFFFLGGEGIRTIMGDVGTSGIMNDWALWLARHAPLNPYIAAFLELVVGGLTGLDGSGFSGLPLTGSLAATFGSATGASVPILASLGQISAVFVGGGTIVPWGLIPVAAICGVSPLDLARKNLLPVFIGFAAVFACACILL</sequence>